<organism evidence="2 3">
    <name type="scientific">Planococcus maritimus</name>
    <dbReference type="NCBI Taxonomy" id="192421"/>
    <lineage>
        <taxon>Bacteria</taxon>
        <taxon>Bacillati</taxon>
        <taxon>Bacillota</taxon>
        <taxon>Bacilli</taxon>
        <taxon>Bacillales</taxon>
        <taxon>Caryophanaceae</taxon>
        <taxon>Planococcus</taxon>
    </lineage>
</organism>
<evidence type="ECO:0000313" key="3">
    <source>
        <dbReference type="Proteomes" id="UP000514716"/>
    </source>
</evidence>
<feature type="compositionally biased region" description="Basic and acidic residues" evidence="1">
    <location>
        <begin position="1"/>
        <end position="17"/>
    </location>
</feature>
<name>A0A7D7RLV1_PLAMR</name>
<dbReference type="EMBL" id="CP059540">
    <property type="protein sequence ID" value="QMT16239.1"/>
    <property type="molecule type" value="Genomic_DNA"/>
</dbReference>
<gene>
    <name evidence="2" type="ORF">H1Q58_09635</name>
</gene>
<accession>A0A7D7RLV1</accession>
<evidence type="ECO:0000313" key="2">
    <source>
        <dbReference type="EMBL" id="QMT16239.1"/>
    </source>
</evidence>
<sequence>MHENEAEKELEKNKEQDAESIEEVEKESPLIFEMPESVKNVVEQQEKMRRSIVDSLIMQQYKAINAAFEPVRVAIKNAQKFVAQPHIADAIKRMQETLNVVGDVTKEDARLKKHSENPHFWKNLSRVSKELIILPQGIPDEVLDYLDTESCDAEEVKRMLAEFDVMELEKELEADEHGDYLFKAYLQEIINLHKTNPDNYRVSIPALFVIIEGTLGEIFKISEDGMASEIKQKMNVFWDIYGYVYANQFFGSAFTFWNQFYLTNTKDMFNQLTINSKEAGVKLNRNAILHGQSNPKDWSVEDFETLLNLLHTTLFLRKTADFLTKDFDAMMHDEFYDEQKLIFKEFEQAISLIKKNGEPKTFRRGDVQTLRKNLMTDLNHIFSYDETKLELILEKSNFLEIEERLLAIK</sequence>
<protein>
    <submittedName>
        <fullName evidence="2">Uncharacterized protein</fullName>
    </submittedName>
</protein>
<keyword evidence="3" id="KW-1185">Reference proteome</keyword>
<reference evidence="2 3" key="1">
    <citation type="submission" date="2020-07" db="EMBL/GenBank/DDBJ databases">
        <title>Screening of a cold-adapted Planococcus bacterium producing protease in traditional shrimp paste and protease identification by genome sequencing.</title>
        <authorList>
            <person name="Gao R."/>
            <person name="Leng W."/>
            <person name="Chu Q."/>
            <person name="Wu X."/>
            <person name="Liu H."/>
            <person name="Li X."/>
        </authorList>
    </citation>
    <scope>NUCLEOTIDE SEQUENCE [LARGE SCALE GENOMIC DNA]</scope>
    <source>
        <strain evidence="2 3">XJ11</strain>
    </source>
</reference>
<proteinExistence type="predicted"/>
<feature type="region of interest" description="Disordered" evidence="1">
    <location>
        <begin position="1"/>
        <end position="27"/>
    </location>
</feature>
<dbReference type="RefSeq" id="WP_182091322.1">
    <property type="nucleotide sequence ID" value="NZ_CP059540.1"/>
</dbReference>
<dbReference type="KEGG" id="pdec:H1Q58_09635"/>
<evidence type="ECO:0000256" key="1">
    <source>
        <dbReference type="SAM" id="MobiDB-lite"/>
    </source>
</evidence>
<dbReference type="Proteomes" id="UP000514716">
    <property type="component" value="Chromosome"/>
</dbReference>
<dbReference type="AlphaFoldDB" id="A0A7D7RLV1"/>